<proteinExistence type="predicted"/>
<reference evidence="1" key="1">
    <citation type="submission" date="2022-08" db="EMBL/GenBank/DDBJ databases">
        <authorList>
            <person name="Kallberg Y."/>
            <person name="Tangrot J."/>
            <person name="Rosling A."/>
        </authorList>
    </citation>
    <scope>NUCLEOTIDE SEQUENCE</scope>
    <source>
        <strain evidence="1">Wild A</strain>
    </source>
</reference>
<protein>
    <submittedName>
        <fullName evidence="1">14002_t:CDS:1</fullName>
    </submittedName>
</protein>
<keyword evidence="2" id="KW-1185">Reference proteome</keyword>
<evidence type="ECO:0000313" key="2">
    <source>
        <dbReference type="Proteomes" id="UP001153678"/>
    </source>
</evidence>
<accession>A0A9W4SFJ8</accession>
<evidence type="ECO:0000313" key="1">
    <source>
        <dbReference type="EMBL" id="CAI2167695.1"/>
    </source>
</evidence>
<comment type="caution">
    <text evidence="1">The sequence shown here is derived from an EMBL/GenBank/DDBJ whole genome shotgun (WGS) entry which is preliminary data.</text>
</comment>
<dbReference type="Proteomes" id="UP001153678">
    <property type="component" value="Unassembled WGS sequence"/>
</dbReference>
<name>A0A9W4SFJ8_9GLOM</name>
<dbReference type="AlphaFoldDB" id="A0A9W4SFJ8"/>
<dbReference type="EMBL" id="CAMKVN010000414">
    <property type="protein sequence ID" value="CAI2167695.1"/>
    <property type="molecule type" value="Genomic_DNA"/>
</dbReference>
<sequence length="41" mass="4997">MVKSTDKENKENDELIGDDEFREEDYNNWDIGMILILRMFE</sequence>
<organism evidence="1 2">
    <name type="scientific">Funneliformis geosporum</name>
    <dbReference type="NCBI Taxonomy" id="1117311"/>
    <lineage>
        <taxon>Eukaryota</taxon>
        <taxon>Fungi</taxon>
        <taxon>Fungi incertae sedis</taxon>
        <taxon>Mucoromycota</taxon>
        <taxon>Glomeromycotina</taxon>
        <taxon>Glomeromycetes</taxon>
        <taxon>Glomerales</taxon>
        <taxon>Glomeraceae</taxon>
        <taxon>Funneliformis</taxon>
    </lineage>
</organism>
<gene>
    <name evidence="1" type="ORF">FWILDA_LOCUS3205</name>
</gene>